<protein>
    <recommendedName>
        <fullName evidence="3">non-specific serine/threonine protein kinase</fullName>
        <ecNumber evidence="3">2.7.11.1</ecNumber>
    </recommendedName>
</protein>
<comment type="similarity">
    <text evidence="12">Belongs to the protein kinase superfamily. Ser/Thr protein kinase family. CDPK subfamily.</text>
</comment>
<keyword evidence="20" id="KW-1185">Reference proteome</keyword>
<dbReference type="EMBL" id="CAJZBQ010000036">
    <property type="protein sequence ID" value="CAG9324608.1"/>
    <property type="molecule type" value="Genomic_DNA"/>
</dbReference>
<dbReference type="Pfam" id="PF13499">
    <property type="entry name" value="EF-hand_7"/>
    <property type="match status" value="2"/>
</dbReference>
<evidence type="ECO:0000256" key="11">
    <source>
        <dbReference type="ARBA" id="ARBA00022840"/>
    </source>
</evidence>
<dbReference type="InterPro" id="IPR017441">
    <property type="entry name" value="Protein_kinase_ATP_BS"/>
</dbReference>
<keyword evidence="9" id="KW-0418">Kinase</keyword>
<dbReference type="Gene3D" id="1.10.238.10">
    <property type="entry name" value="EF-hand"/>
    <property type="match status" value="2"/>
</dbReference>
<evidence type="ECO:0000256" key="12">
    <source>
        <dbReference type="ARBA" id="ARBA00024334"/>
    </source>
</evidence>
<dbReference type="FunFam" id="1.10.510.10:FF:000571">
    <property type="entry name" value="Maternal embryonic leucine zipper kinase"/>
    <property type="match status" value="1"/>
</dbReference>
<keyword evidence="8 15" id="KW-0547">Nucleotide-binding</keyword>
<evidence type="ECO:0000256" key="4">
    <source>
        <dbReference type="ARBA" id="ARBA00022527"/>
    </source>
</evidence>
<comment type="catalytic activity">
    <reaction evidence="14">
        <text>L-seryl-[protein] + ATP = O-phospho-L-seryl-[protein] + ADP + H(+)</text>
        <dbReference type="Rhea" id="RHEA:17989"/>
        <dbReference type="Rhea" id="RHEA-COMP:9863"/>
        <dbReference type="Rhea" id="RHEA-COMP:11604"/>
        <dbReference type="ChEBI" id="CHEBI:15378"/>
        <dbReference type="ChEBI" id="CHEBI:29999"/>
        <dbReference type="ChEBI" id="CHEBI:30616"/>
        <dbReference type="ChEBI" id="CHEBI:83421"/>
        <dbReference type="ChEBI" id="CHEBI:456216"/>
        <dbReference type="EC" id="2.7.11.1"/>
    </reaction>
</comment>
<feature type="domain" description="EF-hand" evidence="18">
    <location>
        <begin position="353"/>
        <end position="388"/>
    </location>
</feature>
<evidence type="ECO:0000256" key="14">
    <source>
        <dbReference type="ARBA" id="ARBA00048679"/>
    </source>
</evidence>
<keyword evidence="5" id="KW-0808">Transferase</keyword>
<keyword evidence="6" id="KW-0479">Metal-binding</keyword>
<dbReference type="InterPro" id="IPR008271">
    <property type="entry name" value="Ser/Thr_kinase_AS"/>
</dbReference>
<keyword evidence="10" id="KW-0106">Calcium</keyword>
<dbReference type="Proteomes" id="UP001162131">
    <property type="component" value="Unassembled WGS sequence"/>
</dbReference>
<dbReference type="SMART" id="SM00054">
    <property type="entry name" value="EFh"/>
    <property type="match status" value="4"/>
</dbReference>
<dbReference type="InterPro" id="IPR018247">
    <property type="entry name" value="EF_Hand_1_Ca_BS"/>
</dbReference>
<dbReference type="EC" id="2.7.11.1" evidence="3"/>
<dbReference type="PROSITE" id="PS00108">
    <property type="entry name" value="PROTEIN_KINASE_ST"/>
    <property type="match status" value="1"/>
</dbReference>
<evidence type="ECO:0000256" key="9">
    <source>
        <dbReference type="ARBA" id="ARBA00022777"/>
    </source>
</evidence>
<dbReference type="InterPro" id="IPR050205">
    <property type="entry name" value="CDPK_Ser/Thr_kinases"/>
</dbReference>
<comment type="caution">
    <text evidence="19">The sequence shown here is derived from an EMBL/GenBank/DDBJ whole genome shotgun (WGS) entry which is preliminary data.</text>
</comment>
<dbReference type="InterPro" id="IPR011009">
    <property type="entry name" value="Kinase-like_dom_sf"/>
</dbReference>
<evidence type="ECO:0000256" key="7">
    <source>
        <dbReference type="ARBA" id="ARBA00022737"/>
    </source>
</evidence>
<dbReference type="PROSITE" id="PS50222">
    <property type="entry name" value="EF_HAND_2"/>
    <property type="match status" value="4"/>
</dbReference>
<dbReference type="PANTHER" id="PTHR24349">
    <property type="entry name" value="SERINE/THREONINE-PROTEIN KINASE"/>
    <property type="match status" value="1"/>
</dbReference>
<evidence type="ECO:0000256" key="3">
    <source>
        <dbReference type="ARBA" id="ARBA00012513"/>
    </source>
</evidence>
<feature type="domain" description="EF-hand" evidence="18">
    <location>
        <begin position="390"/>
        <end position="425"/>
    </location>
</feature>
<dbReference type="InterPro" id="IPR011992">
    <property type="entry name" value="EF-hand-dom_pair"/>
</dbReference>
<dbReference type="SMART" id="SM00220">
    <property type="entry name" value="S_TKc"/>
    <property type="match status" value="1"/>
</dbReference>
<keyword evidence="7" id="KW-0677">Repeat</keyword>
<dbReference type="GO" id="GO:0005509">
    <property type="term" value="F:calcium ion binding"/>
    <property type="evidence" value="ECO:0007669"/>
    <property type="project" value="InterPro"/>
</dbReference>
<dbReference type="Gene3D" id="3.30.200.20">
    <property type="entry name" value="Phosphorylase Kinase, domain 1"/>
    <property type="match status" value="1"/>
</dbReference>
<evidence type="ECO:0000256" key="8">
    <source>
        <dbReference type="ARBA" id="ARBA00022741"/>
    </source>
</evidence>
<dbReference type="Gene3D" id="1.10.510.10">
    <property type="entry name" value="Transferase(Phosphotransferase) domain 1"/>
    <property type="match status" value="1"/>
</dbReference>
<evidence type="ECO:0000256" key="15">
    <source>
        <dbReference type="PROSITE-ProRule" id="PRU10141"/>
    </source>
</evidence>
<feature type="domain" description="EF-hand" evidence="18">
    <location>
        <begin position="426"/>
        <end position="460"/>
    </location>
</feature>
<comment type="catalytic activity">
    <reaction evidence="13">
        <text>L-threonyl-[protein] + ATP = O-phospho-L-threonyl-[protein] + ADP + H(+)</text>
        <dbReference type="Rhea" id="RHEA:46608"/>
        <dbReference type="Rhea" id="RHEA-COMP:11060"/>
        <dbReference type="Rhea" id="RHEA-COMP:11605"/>
        <dbReference type="ChEBI" id="CHEBI:15378"/>
        <dbReference type="ChEBI" id="CHEBI:30013"/>
        <dbReference type="ChEBI" id="CHEBI:30616"/>
        <dbReference type="ChEBI" id="CHEBI:61977"/>
        <dbReference type="ChEBI" id="CHEBI:456216"/>
        <dbReference type="EC" id="2.7.11.1"/>
    </reaction>
</comment>
<dbReference type="PROSITE" id="PS00107">
    <property type="entry name" value="PROTEIN_KINASE_ATP"/>
    <property type="match status" value="1"/>
</dbReference>
<dbReference type="SUPFAM" id="SSF47473">
    <property type="entry name" value="EF-hand"/>
    <property type="match status" value="1"/>
</dbReference>
<evidence type="ECO:0000256" key="2">
    <source>
        <dbReference type="ARBA" id="ARBA00011245"/>
    </source>
</evidence>
<reference evidence="19" key="1">
    <citation type="submission" date="2021-09" db="EMBL/GenBank/DDBJ databases">
        <authorList>
            <consortium name="AG Swart"/>
            <person name="Singh M."/>
            <person name="Singh A."/>
            <person name="Seah K."/>
            <person name="Emmerich C."/>
        </authorList>
    </citation>
    <scope>NUCLEOTIDE SEQUENCE</scope>
    <source>
        <strain evidence="19">ATCC30299</strain>
    </source>
</reference>
<comment type="subunit">
    <text evidence="2">Monomer.</text>
</comment>
<organism evidence="19 20">
    <name type="scientific">Blepharisma stoltei</name>
    <dbReference type="NCBI Taxonomy" id="1481888"/>
    <lineage>
        <taxon>Eukaryota</taxon>
        <taxon>Sar</taxon>
        <taxon>Alveolata</taxon>
        <taxon>Ciliophora</taxon>
        <taxon>Postciliodesmatophora</taxon>
        <taxon>Heterotrichea</taxon>
        <taxon>Heterotrichida</taxon>
        <taxon>Blepharismidae</taxon>
        <taxon>Blepharisma</taxon>
    </lineage>
</organism>
<evidence type="ECO:0000259" key="18">
    <source>
        <dbReference type="PROSITE" id="PS50222"/>
    </source>
</evidence>
<evidence type="ECO:0000313" key="19">
    <source>
        <dbReference type="EMBL" id="CAG9324608.1"/>
    </source>
</evidence>
<keyword evidence="4 16" id="KW-0723">Serine/threonine-protein kinase</keyword>
<feature type="domain" description="Protein kinase" evidence="17">
    <location>
        <begin position="48"/>
        <end position="308"/>
    </location>
</feature>
<name>A0AAU9JEC2_9CILI</name>
<dbReference type="SUPFAM" id="SSF56112">
    <property type="entry name" value="Protein kinase-like (PK-like)"/>
    <property type="match status" value="1"/>
</dbReference>
<dbReference type="PROSITE" id="PS50011">
    <property type="entry name" value="PROTEIN_KINASE_DOM"/>
    <property type="match status" value="1"/>
</dbReference>
<evidence type="ECO:0000256" key="16">
    <source>
        <dbReference type="RuleBase" id="RU000304"/>
    </source>
</evidence>
<dbReference type="CDD" id="cd05117">
    <property type="entry name" value="STKc_CAMK"/>
    <property type="match status" value="1"/>
</dbReference>
<evidence type="ECO:0000259" key="17">
    <source>
        <dbReference type="PROSITE" id="PS50011"/>
    </source>
</evidence>
<evidence type="ECO:0000256" key="13">
    <source>
        <dbReference type="ARBA" id="ARBA00047899"/>
    </source>
</evidence>
<keyword evidence="11 15" id="KW-0067">ATP-binding</keyword>
<dbReference type="Pfam" id="PF00069">
    <property type="entry name" value="Pkinase"/>
    <property type="match status" value="1"/>
</dbReference>
<dbReference type="InterPro" id="IPR002048">
    <property type="entry name" value="EF_hand_dom"/>
</dbReference>
<feature type="binding site" evidence="15">
    <location>
        <position position="77"/>
    </location>
    <ligand>
        <name>ATP</name>
        <dbReference type="ChEBI" id="CHEBI:30616"/>
    </ligand>
</feature>
<dbReference type="GO" id="GO:0005524">
    <property type="term" value="F:ATP binding"/>
    <property type="evidence" value="ECO:0007669"/>
    <property type="project" value="UniProtKB-UniRule"/>
</dbReference>
<dbReference type="AlphaFoldDB" id="A0AAU9JEC2"/>
<dbReference type="FunFam" id="1.10.238.10:FF:000001">
    <property type="entry name" value="Calmodulin 1"/>
    <property type="match status" value="1"/>
</dbReference>
<proteinExistence type="inferred from homology"/>
<evidence type="ECO:0000256" key="5">
    <source>
        <dbReference type="ARBA" id="ARBA00022679"/>
    </source>
</evidence>
<evidence type="ECO:0000256" key="10">
    <source>
        <dbReference type="ARBA" id="ARBA00022837"/>
    </source>
</evidence>
<evidence type="ECO:0000256" key="6">
    <source>
        <dbReference type="ARBA" id="ARBA00022723"/>
    </source>
</evidence>
<evidence type="ECO:0000313" key="20">
    <source>
        <dbReference type="Proteomes" id="UP001162131"/>
    </source>
</evidence>
<dbReference type="FunFam" id="3.30.200.20:FF:000315">
    <property type="entry name" value="Calcium-dependent protein kinase 3"/>
    <property type="match status" value="1"/>
</dbReference>
<feature type="domain" description="EF-hand" evidence="18">
    <location>
        <begin position="461"/>
        <end position="496"/>
    </location>
</feature>
<dbReference type="InterPro" id="IPR000719">
    <property type="entry name" value="Prot_kinase_dom"/>
</dbReference>
<dbReference type="PROSITE" id="PS00018">
    <property type="entry name" value="EF_HAND_1"/>
    <property type="match status" value="3"/>
</dbReference>
<gene>
    <name evidence="19" type="ORF">BSTOLATCC_MIC36394</name>
</gene>
<dbReference type="GO" id="GO:0004674">
    <property type="term" value="F:protein serine/threonine kinase activity"/>
    <property type="evidence" value="ECO:0007669"/>
    <property type="project" value="UniProtKB-KW"/>
</dbReference>
<comment type="cofactor">
    <cofactor evidence="1">
        <name>Mg(2+)</name>
        <dbReference type="ChEBI" id="CHEBI:18420"/>
    </cofactor>
</comment>
<accession>A0AAU9JEC2</accession>
<sequence>MGNICSQAPVAPQPTITVHRRILSAADIIPSPMNFVQENPLSFFSIYRLQSNPIGSGMYGEIRLCEHLRTGDVRAVKIITKAGLPQSVIENRSVLNEVNIMKTLDHPNILRIFEYFEDKSNYYLVMEYCKGGDLFDKVVSLTKFTEKQAARIMEQIFSGLQYLHNNGVTHRDMKPENIVIMDTNSDEELNIKIIDFDTATFFTVNGQIQGYFGTPCYMAPEVFKGKYNEKCDLWSCGVILYILLSGSAPFNGNDDDTIMKEIKLGRYEMSGEIWNAISDDAKDLISKLLVKNKAKRLSAAEAYNHHWCQKFHAENIKSVDITYSLGRIKAFRDSSKLKQAVQTFILSQVMSPSELDKYKNAFNAMDANGDGVISREELFNQLKTSMTENEAHMESDRIMRLVDSNNNGVIDYTEFLRATVEKRKMLTKENLHKAFVMFDKDESGVIEINELKEWLVGDAHIDENIIKELMKEFDKNSDGCIDLSEFEELVHSVSNN</sequence>
<evidence type="ECO:0000256" key="1">
    <source>
        <dbReference type="ARBA" id="ARBA00001946"/>
    </source>
</evidence>